<dbReference type="PANTHER" id="PTHR42916:SF1">
    <property type="entry name" value="PROTEIN PHYLLO, CHLOROPLASTIC"/>
    <property type="match status" value="1"/>
</dbReference>
<evidence type="ECO:0000256" key="3">
    <source>
        <dbReference type="HAMAP-Rule" id="MF_01660"/>
    </source>
</evidence>
<dbReference type="NCBIfam" id="TIGR03695">
    <property type="entry name" value="menH_SHCHC"/>
    <property type="match status" value="1"/>
</dbReference>
<comment type="similarity">
    <text evidence="3">Belongs to the AB hydrolase superfamily. MenH family.</text>
</comment>
<dbReference type="PRINTS" id="PR00111">
    <property type="entry name" value="ABHYDROLASE"/>
</dbReference>
<evidence type="ECO:0000256" key="2">
    <source>
        <dbReference type="ARBA" id="ARBA00023239"/>
    </source>
</evidence>
<dbReference type="UniPathway" id="UPA00079"/>
<dbReference type="InterPro" id="IPR000073">
    <property type="entry name" value="AB_hydrolase_1"/>
</dbReference>
<dbReference type="InterPro" id="IPR022485">
    <property type="entry name" value="SHCHC_synthase_MenH"/>
</dbReference>
<dbReference type="GO" id="GO:0070205">
    <property type="term" value="F:2-succinyl-6-hydroxy-2,4-cyclohexadiene-1-carboxylate synthase activity"/>
    <property type="evidence" value="ECO:0007669"/>
    <property type="project" value="UniProtKB-UniRule"/>
</dbReference>
<evidence type="ECO:0000259" key="4">
    <source>
        <dbReference type="Pfam" id="PF00561"/>
    </source>
</evidence>
<dbReference type="HOGENOM" id="CLU_020336_50_4_9"/>
<dbReference type="EMBL" id="LN483078">
    <property type="protein sequence ID" value="CEA05611.1"/>
    <property type="molecule type" value="Genomic_DNA"/>
</dbReference>
<dbReference type="Gene3D" id="3.40.50.1820">
    <property type="entry name" value="alpha/beta hydrolase"/>
    <property type="match status" value="1"/>
</dbReference>
<comment type="function">
    <text evidence="3">Catalyzes a proton abstraction reaction that results in 2,5-elimination of pyruvate from 2-succinyl-5-enolpyruvyl-6-hydroxy-3-cyclohexene-1-carboxylate (SEPHCHC) and the formation of 2-succinyl-6-hydroxy-2,4-cyclohexadiene-1-carboxylate (SHCHC).</text>
</comment>
<dbReference type="PATRIC" id="fig|1461583.4.peg.2463"/>
<gene>
    <name evidence="3 5" type="primary">menH</name>
    <name evidence="5" type="ORF">BN1050_02549</name>
</gene>
<evidence type="ECO:0000256" key="1">
    <source>
        <dbReference type="ARBA" id="ARBA00022428"/>
    </source>
</evidence>
<sequence>MNLVCLHGFTGTQSTWHELADLLPDVHVIVFDLFGHGSSQVENCYTMDEQIDAIDRVLAGFDEFALLGYSMGGRTALSYAAKYPSKVTHLLLESASPGLKRASERAERRSRDEALACKIETEGIEAFVDFWQEIPLFATQRDLPVEVQQIIREERLSQTEKGLALSLRSVGTGAQASQWHNLKNLPMPVTLITGALDQKFCAIAQDMAECIPKVKHIVVNGAGHAIHVENPAEFATIVKEQLKTNLGG</sequence>
<dbReference type="InterPro" id="IPR029058">
    <property type="entry name" value="AB_hydrolase_fold"/>
</dbReference>
<comment type="pathway">
    <text evidence="3">Quinol/quinone metabolism; menaquinone biosynthesis.</text>
</comment>
<name>A0A078MLH6_9BACL</name>
<reference evidence="5" key="1">
    <citation type="submission" date="2014-07" db="EMBL/GenBank/DDBJ databases">
        <authorList>
            <person name="Urmite Genomes Urmite Genomes"/>
        </authorList>
    </citation>
    <scope>NUCLEOTIDE SEQUENCE</scope>
    <source>
        <strain evidence="5">13S34_air</strain>
    </source>
</reference>
<accession>A0A078MLH6</accession>
<dbReference type="UniPathway" id="UPA01057">
    <property type="reaction ID" value="UER00900"/>
</dbReference>
<dbReference type="EC" id="4.2.99.20" evidence="3"/>
<dbReference type="HAMAP" id="MF_01660">
    <property type="entry name" value="MenH"/>
    <property type="match status" value="1"/>
</dbReference>
<dbReference type="SUPFAM" id="SSF53474">
    <property type="entry name" value="alpha/beta-Hydrolases"/>
    <property type="match status" value="1"/>
</dbReference>
<dbReference type="GO" id="GO:0009234">
    <property type="term" value="P:menaquinone biosynthetic process"/>
    <property type="evidence" value="ECO:0007669"/>
    <property type="project" value="UniProtKB-UniRule"/>
</dbReference>
<comment type="catalytic activity">
    <reaction evidence="3">
        <text>5-enolpyruvoyl-6-hydroxy-2-succinyl-cyclohex-3-ene-1-carboxylate = (1R,6R)-6-hydroxy-2-succinyl-cyclohexa-2,4-diene-1-carboxylate + pyruvate</text>
        <dbReference type="Rhea" id="RHEA:25597"/>
        <dbReference type="ChEBI" id="CHEBI:15361"/>
        <dbReference type="ChEBI" id="CHEBI:58689"/>
        <dbReference type="ChEBI" id="CHEBI:58818"/>
        <dbReference type="EC" id="4.2.99.20"/>
    </reaction>
</comment>
<dbReference type="AlphaFoldDB" id="A0A078MLH6"/>
<comment type="pathway">
    <text evidence="3">Quinol/quinone metabolism; 1,4-dihydroxy-2-naphthoate biosynthesis; 1,4-dihydroxy-2-naphthoate from chorismate: step 3/7.</text>
</comment>
<comment type="subunit">
    <text evidence="3">Monomer.</text>
</comment>
<protein>
    <recommendedName>
        <fullName evidence="3">Putative 2-succinyl-6-hydroxy-2,4-cyclohexadiene-1-carboxylate synthase</fullName>
        <shortName evidence="3">SHCHC synthase</shortName>
        <ecNumber evidence="3">4.2.99.20</ecNumber>
    </recommendedName>
</protein>
<organism evidence="5">
    <name type="scientific">Metalysinibacillus saudimassiliensis</name>
    <dbReference type="NCBI Taxonomy" id="1461583"/>
    <lineage>
        <taxon>Bacteria</taxon>
        <taxon>Bacillati</taxon>
        <taxon>Bacillota</taxon>
        <taxon>Bacilli</taxon>
        <taxon>Bacillales</taxon>
        <taxon>Caryophanaceae</taxon>
        <taxon>Metalysinibacillus</taxon>
    </lineage>
</organism>
<dbReference type="PANTHER" id="PTHR42916">
    <property type="entry name" value="2-SUCCINYL-5-ENOLPYRUVYL-6-HYDROXY-3-CYCLOHEXENE-1-CARBOXYLATE SYNTHASE"/>
    <property type="match status" value="1"/>
</dbReference>
<dbReference type="Pfam" id="PF00561">
    <property type="entry name" value="Abhydrolase_1"/>
    <property type="match status" value="1"/>
</dbReference>
<keyword evidence="2 3" id="KW-0456">Lyase</keyword>
<evidence type="ECO:0000313" key="5">
    <source>
        <dbReference type="EMBL" id="CEA05611.1"/>
    </source>
</evidence>
<keyword evidence="1 3" id="KW-0474">Menaquinone biosynthesis</keyword>
<feature type="domain" description="AB hydrolase-1" evidence="4">
    <location>
        <begin position="3"/>
        <end position="231"/>
    </location>
</feature>
<proteinExistence type="inferred from homology"/>